<dbReference type="PANTHER" id="PTHR34353:SF2">
    <property type="entry name" value="CRISPR-ASSOCIATED ENDONUCLEASE CAS1 1"/>
    <property type="match status" value="1"/>
</dbReference>
<comment type="cofactor">
    <cofactor evidence="10">
        <name>Mg(2+)</name>
        <dbReference type="ChEBI" id="CHEBI:18420"/>
    </cofactor>
    <cofactor evidence="10">
        <name>Mn(2+)</name>
        <dbReference type="ChEBI" id="CHEBI:29035"/>
    </cofactor>
</comment>
<evidence type="ECO:0000256" key="7">
    <source>
        <dbReference type="ARBA" id="ARBA00023125"/>
    </source>
</evidence>
<keyword evidence="8 10" id="KW-0464">Manganese</keyword>
<dbReference type="InterPro" id="IPR042206">
    <property type="entry name" value="CRISPR-assoc_Cas1_C"/>
</dbReference>
<name>A0A0A7HK50_SALAC</name>
<dbReference type="NCBIfam" id="TIGR03640">
    <property type="entry name" value="cas1_DVULG"/>
    <property type="match status" value="1"/>
</dbReference>
<dbReference type="AlphaFoldDB" id="A0A0A7HK50"/>
<evidence type="ECO:0000256" key="3">
    <source>
        <dbReference type="ARBA" id="ARBA00022759"/>
    </source>
</evidence>
<dbReference type="InterPro" id="IPR019856">
    <property type="entry name" value="CRISPR-assoc_Cas1_DVULG"/>
</dbReference>
<sequence length="342" mass="37979">MTELLNTLYVQTPGTSLHLDGDTVRVYHPDQPGRHLLPLVRLDHLVLFTGVTPSDDLLLRCADDGRPVSWLTRSGRFRASLVGPTHGNPLLRQAQHRAADTLEQQLPIAIATVAGKIHNARQVLLRAARDTSGHRQTALRASAELLAARLALLATTASTNEVLGVEGIAARDYFAAMPYLLTESKDWKASGRNKRPPTDPLNCLLSFLYGMLRVAVQGALDQVGLDPYIGFLHAVRPGKPALALDLMEEFRPLLADRLALTMLNRRELTPTDFEELPNKAYRLTDTGRKTVLTAWQQSRQRNWPHTQLGREVPAALLPLVQARLLARHLRGDLPAYQPWTVN</sequence>
<dbReference type="InterPro" id="IPR002729">
    <property type="entry name" value="CRISPR-assoc_Cas1"/>
</dbReference>
<dbReference type="GO" id="GO:0016787">
    <property type="term" value="F:hydrolase activity"/>
    <property type="evidence" value="ECO:0007669"/>
    <property type="project" value="UniProtKB-KW"/>
</dbReference>
<dbReference type="HAMAP" id="MF_01470">
    <property type="entry name" value="Cas1"/>
    <property type="match status" value="1"/>
</dbReference>
<keyword evidence="1 10" id="KW-0540">Nuclease</keyword>
<dbReference type="InterPro" id="IPR050646">
    <property type="entry name" value="Cas1"/>
</dbReference>
<gene>
    <name evidence="10 11" type="primary">cas1</name>
</gene>
<evidence type="ECO:0000256" key="10">
    <source>
        <dbReference type="HAMAP-Rule" id="MF_01470"/>
    </source>
</evidence>
<feature type="binding site" evidence="10">
    <location>
        <position position="233"/>
    </location>
    <ligand>
        <name>Mn(2+)</name>
        <dbReference type="ChEBI" id="CHEBI:29035"/>
    </ligand>
</feature>
<comment type="function">
    <text evidence="10">CRISPR (clustered regularly interspaced short palindromic repeat), is an adaptive immune system that provides protection against mobile genetic elements (viruses, transposable elements and conjugative plasmids). CRISPR clusters contain spacers, sequences complementary to antecedent mobile elements, and target invading nucleic acids. CRISPR clusters are transcribed and processed into CRISPR RNA (crRNA). Acts as a dsDNA endonuclease. Involved in the integration of spacer DNA into the CRISPR cassette.</text>
</comment>
<dbReference type="NCBIfam" id="TIGR00287">
    <property type="entry name" value="cas1"/>
    <property type="match status" value="1"/>
</dbReference>
<reference evidence="11" key="1">
    <citation type="journal article" date="2014" name="BMC Genomics">
        <title>CRISPR-Cas systems in the marine actinomycete Salinispora: linkages with phage defense, microdiversity and biogeography.</title>
        <authorList>
            <person name="Wietz M."/>
            <person name="Millan-Aguinaga N."/>
            <person name="Jensen P.R."/>
        </authorList>
    </citation>
    <scope>NUCLEOTIDE SEQUENCE</scope>
    <source>
        <strain evidence="11">CHN962</strain>
    </source>
</reference>
<dbReference type="EC" id="3.1.-.-" evidence="10"/>
<keyword evidence="3 10" id="KW-0255">Endonuclease</keyword>
<proteinExistence type="inferred from homology"/>
<comment type="similarity">
    <text evidence="10">Belongs to the CRISPR-associated endonuclease Cas1 family.</text>
</comment>
<keyword evidence="5 10" id="KW-0460">Magnesium</keyword>
<evidence type="ECO:0000256" key="6">
    <source>
        <dbReference type="ARBA" id="ARBA00023118"/>
    </source>
</evidence>
<dbReference type="InterPro" id="IPR042211">
    <property type="entry name" value="CRISPR-assoc_Cas1_N"/>
</dbReference>
<feature type="binding site" evidence="10">
    <location>
        <position position="248"/>
    </location>
    <ligand>
        <name>Mn(2+)</name>
        <dbReference type="ChEBI" id="CHEBI:29035"/>
    </ligand>
</feature>
<keyword evidence="4 10" id="KW-0378">Hydrolase</keyword>
<evidence type="ECO:0000256" key="4">
    <source>
        <dbReference type="ARBA" id="ARBA00022801"/>
    </source>
</evidence>
<dbReference type="Gene3D" id="1.20.120.920">
    <property type="entry name" value="CRISPR-associated endonuclease Cas1, C-terminal domain"/>
    <property type="match status" value="1"/>
</dbReference>
<protein>
    <recommendedName>
        <fullName evidence="10">CRISPR-associated endonuclease Cas1</fullName>
        <ecNumber evidence="10">3.1.-.-</ecNumber>
    </recommendedName>
</protein>
<accession>A0A0A7HK50</accession>
<dbReference type="Pfam" id="PF01867">
    <property type="entry name" value="Cas_Cas1"/>
    <property type="match status" value="1"/>
</dbReference>
<keyword evidence="7 10" id="KW-0238">DNA-binding</keyword>
<keyword evidence="2 10" id="KW-0479">Metal-binding</keyword>
<organism evidence="11">
    <name type="scientific">Salinispora arenicola</name>
    <dbReference type="NCBI Taxonomy" id="168697"/>
    <lineage>
        <taxon>Bacteria</taxon>
        <taxon>Bacillati</taxon>
        <taxon>Actinomycetota</taxon>
        <taxon>Actinomycetes</taxon>
        <taxon>Micromonosporales</taxon>
        <taxon>Micromonosporaceae</taxon>
        <taxon>Salinispora</taxon>
    </lineage>
</organism>
<dbReference type="GO" id="GO:0004520">
    <property type="term" value="F:DNA endonuclease activity"/>
    <property type="evidence" value="ECO:0007669"/>
    <property type="project" value="InterPro"/>
</dbReference>
<dbReference type="GO" id="GO:0051607">
    <property type="term" value="P:defense response to virus"/>
    <property type="evidence" value="ECO:0007669"/>
    <property type="project" value="UniProtKB-UniRule"/>
</dbReference>
<evidence type="ECO:0000256" key="1">
    <source>
        <dbReference type="ARBA" id="ARBA00022722"/>
    </source>
</evidence>
<evidence type="ECO:0000256" key="2">
    <source>
        <dbReference type="ARBA" id="ARBA00022723"/>
    </source>
</evidence>
<keyword evidence="6 10" id="KW-0051">Antiviral defense</keyword>
<evidence type="ECO:0000313" key="11">
    <source>
        <dbReference type="EMBL" id="AIZ06537.1"/>
    </source>
</evidence>
<evidence type="ECO:0000256" key="9">
    <source>
        <dbReference type="ARBA" id="ARBA00038592"/>
    </source>
</evidence>
<comment type="subunit">
    <text evidence="9 10">Homodimer, forms a heterotetramer with a Cas2 homodimer.</text>
</comment>
<dbReference type="EMBL" id="KM526984">
    <property type="protein sequence ID" value="AIZ06537.1"/>
    <property type="molecule type" value="Genomic_DNA"/>
</dbReference>
<dbReference type="GO" id="GO:0046872">
    <property type="term" value="F:metal ion binding"/>
    <property type="evidence" value="ECO:0007669"/>
    <property type="project" value="UniProtKB-UniRule"/>
</dbReference>
<dbReference type="Gene3D" id="3.100.10.20">
    <property type="entry name" value="CRISPR-associated endonuclease Cas1, N-terminal domain"/>
    <property type="match status" value="1"/>
</dbReference>
<dbReference type="GO" id="GO:0003677">
    <property type="term" value="F:DNA binding"/>
    <property type="evidence" value="ECO:0007669"/>
    <property type="project" value="UniProtKB-KW"/>
</dbReference>
<evidence type="ECO:0000256" key="8">
    <source>
        <dbReference type="ARBA" id="ARBA00023211"/>
    </source>
</evidence>
<feature type="binding site" evidence="10">
    <location>
        <position position="166"/>
    </location>
    <ligand>
        <name>Mn(2+)</name>
        <dbReference type="ChEBI" id="CHEBI:29035"/>
    </ligand>
</feature>
<dbReference type="GO" id="GO:0043571">
    <property type="term" value="P:maintenance of CRISPR repeat elements"/>
    <property type="evidence" value="ECO:0007669"/>
    <property type="project" value="UniProtKB-UniRule"/>
</dbReference>
<evidence type="ECO:0000256" key="5">
    <source>
        <dbReference type="ARBA" id="ARBA00022842"/>
    </source>
</evidence>
<dbReference type="PANTHER" id="PTHR34353">
    <property type="entry name" value="CRISPR-ASSOCIATED ENDONUCLEASE CAS1 1"/>
    <property type="match status" value="1"/>
</dbReference>